<dbReference type="RefSeq" id="WP_157893982.1">
    <property type="nucleotide sequence ID" value="NZ_CP021524.1"/>
</dbReference>
<accession>A0A1Y0V615</accession>
<dbReference type="AlphaFoldDB" id="A0A1Y0V615"/>
<evidence type="ECO:0000313" key="1">
    <source>
        <dbReference type="EMBL" id="ARW11138.1"/>
    </source>
</evidence>
<sequence length="456" mass="51960">MAQSTIDWFAEPNMVSGWIYDDGNQVEIEIEKNGHIIGLGENNLSRNDLESAGLGACAFTIETTEPFSYYDVLSGSIKVFYTKDSEKNEIEIRSDVIKSIKFKVFSHLLKDFQQMDAHELEMYIFNEKKSIDDNIYYAELASISSLNNNKIPLPQHDDIQKNISPFYIKVGTVSPDLQCEVGTNGHLFLTRGSNNVLSIYDHEYGSKEVEESAEKWINLFKERRDFCSDIGARFIEVVIPDKLSVMREQYDGMGSSPSPLLQMLEYKINQNNLADHYVSGLQAIEKIGFSNAFRKIDTHFQPMGGHALFKDICTKISPSYNVPAQFNIDYITTGDIGKRFFGQDLYEKCYRAPHPIFHAGREVLEQIWPQPGRFTGGRVVFKNDKAPFAEKVVGFGNSFMNDYESQASLGYWLSTFFREFHLVTQPDINKDYVNNVNPDIVIGQTVERFLGFVPNS</sequence>
<organism evidence="1 2">
    <name type="scientific">Acetobacter ascendens</name>
    <dbReference type="NCBI Taxonomy" id="481146"/>
    <lineage>
        <taxon>Bacteria</taxon>
        <taxon>Pseudomonadati</taxon>
        <taxon>Pseudomonadota</taxon>
        <taxon>Alphaproteobacteria</taxon>
        <taxon>Acetobacterales</taxon>
        <taxon>Acetobacteraceae</taxon>
        <taxon>Acetobacter</taxon>
    </lineage>
</organism>
<dbReference type="EMBL" id="CP021524">
    <property type="protein sequence ID" value="ARW11138.1"/>
    <property type="molecule type" value="Genomic_DNA"/>
</dbReference>
<reference evidence="1 2" key="1">
    <citation type="submission" date="2017-05" db="EMBL/GenBank/DDBJ databases">
        <title>Genome sequence of Acetobacter pasteurianus subsp. ascendens strain SRCM101447.</title>
        <authorList>
            <person name="Cho S.H."/>
        </authorList>
    </citation>
    <scope>NUCLEOTIDE SEQUENCE [LARGE SCALE GENOMIC DNA]</scope>
    <source>
        <strain evidence="1 2">SRCM101447</strain>
    </source>
</reference>
<proteinExistence type="predicted"/>
<gene>
    <name evidence="1" type="ORF">S101447_02080</name>
</gene>
<name>A0A1Y0V615_9PROT</name>
<evidence type="ECO:0000313" key="2">
    <source>
        <dbReference type="Proteomes" id="UP000195633"/>
    </source>
</evidence>
<dbReference type="Proteomes" id="UP000195633">
    <property type="component" value="Chromosome"/>
</dbReference>
<evidence type="ECO:0008006" key="3">
    <source>
        <dbReference type="Google" id="ProtNLM"/>
    </source>
</evidence>
<protein>
    <recommendedName>
        <fullName evidence="3">AlgX/AlgJ SGNH hydrolase-like domain-containing protein</fullName>
    </recommendedName>
</protein>